<keyword evidence="1" id="KW-0732">Signal</keyword>
<dbReference type="InterPro" id="IPR029058">
    <property type="entry name" value="AB_hydrolase_fold"/>
</dbReference>
<feature type="chain" id="PRO_5016304674" evidence="1">
    <location>
        <begin position="29"/>
        <end position="309"/>
    </location>
</feature>
<comment type="caution">
    <text evidence="3">The sequence shown here is derived from an EMBL/GenBank/DDBJ whole genome shotgun (WGS) entry which is preliminary data.</text>
</comment>
<evidence type="ECO:0000313" key="4">
    <source>
        <dbReference type="Proteomes" id="UP000249254"/>
    </source>
</evidence>
<dbReference type="InterPro" id="IPR006311">
    <property type="entry name" value="TAT_signal"/>
</dbReference>
<dbReference type="Gene3D" id="3.40.50.1820">
    <property type="entry name" value="alpha/beta hydrolase"/>
    <property type="match status" value="1"/>
</dbReference>
<protein>
    <submittedName>
        <fullName evidence="3">Alpha/beta hydrolase</fullName>
    </submittedName>
</protein>
<dbReference type="AlphaFoldDB" id="A0A328AIB4"/>
<feature type="signal peptide" evidence="1">
    <location>
        <begin position="1"/>
        <end position="28"/>
    </location>
</feature>
<proteinExistence type="predicted"/>
<organism evidence="3 4">
    <name type="scientific">Phenylobacterium soli</name>
    <dbReference type="NCBI Taxonomy" id="2170551"/>
    <lineage>
        <taxon>Bacteria</taxon>
        <taxon>Pseudomonadati</taxon>
        <taxon>Pseudomonadota</taxon>
        <taxon>Alphaproteobacteria</taxon>
        <taxon>Caulobacterales</taxon>
        <taxon>Caulobacteraceae</taxon>
        <taxon>Phenylobacterium</taxon>
    </lineage>
</organism>
<dbReference type="RefSeq" id="WP_111526887.1">
    <property type="nucleotide sequence ID" value="NZ_JBHRSG010000001.1"/>
</dbReference>
<dbReference type="PANTHER" id="PTHR43433:SF4">
    <property type="entry name" value="NON-HEME CHLOROPEROXIDASE-RELATED"/>
    <property type="match status" value="1"/>
</dbReference>
<dbReference type="OrthoDB" id="9801400at2"/>
<name>A0A328AIB4_9CAUL</name>
<keyword evidence="4" id="KW-1185">Reference proteome</keyword>
<dbReference type="InterPro" id="IPR050471">
    <property type="entry name" value="AB_hydrolase"/>
</dbReference>
<dbReference type="GO" id="GO:0016787">
    <property type="term" value="F:hydrolase activity"/>
    <property type="evidence" value="ECO:0007669"/>
    <property type="project" value="UniProtKB-KW"/>
</dbReference>
<dbReference type="PRINTS" id="PR00111">
    <property type="entry name" value="ABHYDROLASE"/>
</dbReference>
<evidence type="ECO:0000256" key="1">
    <source>
        <dbReference type="SAM" id="SignalP"/>
    </source>
</evidence>
<dbReference type="Pfam" id="PF00561">
    <property type="entry name" value="Abhydrolase_1"/>
    <property type="match status" value="1"/>
</dbReference>
<dbReference type="SUPFAM" id="SSF53474">
    <property type="entry name" value="alpha/beta-Hydrolases"/>
    <property type="match status" value="1"/>
</dbReference>
<dbReference type="InterPro" id="IPR000073">
    <property type="entry name" value="AB_hydrolase_1"/>
</dbReference>
<keyword evidence="3" id="KW-0378">Hydrolase</keyword>
<evidence type="ECO:0000259" key="2">
    <source>
        <dbReference type="Pfam" id="PF00561"/>
    </source>
</evidence>
<accession>A0A328AIB4</accession>
<dbReference type="Proteomes" id="UP000249254">
    <property type="component" value="Unassembled WGS sequence"/>
</dbReference>
<evidence type="ECO:0000313" key="3">
    <source>
        <dbReference type="EMBL" id="RAK53134.1"/>
    </source>
</evidence>
<reference evidence="4" key="1">
    <citation type="submission" date="2018-05" db="EMBL/GenBank/DDBJ databases">
        <authorList>
            <person name="Li X."/>
        </authorList>
    </citation>
    <scope>NUCLEOTIDE SEQUENCE [LARGE SCALE GENOMIC DNA]</scope>
    <source>
        <strain evidence="4">LX32</strain>
    </source>
</reference>
<dbReference type="EMBL" id="QFYQ01000001">
    <property type="protein sequence ID" value="RAK53134.1"/>
    <property type="molecule type" value="Genomic_DNA"/>
</dbReference>
<gene>
    <name evidence="3" type="ORF">DJ017_00600</name>
</gene>
<sequence>MNRRLVLQTAALGGAGALAATLASPAAAAVRPRPAAPPPLGSADVRAADGAALACTDWGSGPPVVFVSSWAMPSRMWQAQVAALSQAGLRCVAFDRRGHGRSPDPGRGYDMDTLAADLAAVLDQLDLRGVTLVGHSMGCAEAIRYLARDDAGRVKRAVLLAPAAPYLTRTADNPFGLPPEAHDQIRAAWTRDFPRWVADNARPFYTPETSAEAVAYGAQMLLECPLPVVLACNRALTATDLRADCAKVAVPTRVIHGDMDASAPLEMTGRRVAALIPGAELVVLKGAPHGLFTTHAEAVNQHILAAARA</sequence>
<dbReference type="PANTHER" id="PTHR43433">
    <property type="entry name" value="HYDROLASE, ALPHA/BETA FOLD FAMILY PROTEIN"/>
    <property type="match status" value="1"/>
</dbReference>
<dbReference type="PROSITE" id="PS51318">
    <property type="entry name" value="TAT"/>
    <property type="match status" value="1"/>
</dbReference>
<feature type="domain" description="AB hydrolase-1" evidence="2">
    <location>
        <begin position="62"/>
        <end position="226"/>
    </location>
</feature>